<dbReference type="KEGG" id="cle:Clole_1078"/>
<dbReference type="PROSITE" id="PS51186">
    <property type="entry name" value="GNAT"/>
    <property type="match status" value="1"/>
</dbReference>
<evidence type="ECO:0000256" key="2">
    <source>
        <dbReference type="ARBA" id="ARBA00023315"/>
    </source>
</evidence>
<feature type="domain" description="N-acetyltransferase" evidence="3">
    <location>
        <begin position="4"/>
        <end position="164"/>
    </location>
</feature>
<dbReference type="RefSeq" id="WP_013656107.1">
    <property type="nucleotide sequence ID" value="NC_015275.1"/>
</dbReference>
<dbReference type="STRING" id="642492.Clole_1078"/>
<dbReference type="EMBL" id="CP002582">
    <property type="protein sequence ID" value="ADZ82808.1"/>
    <property type="molecule type" value="Genomic_DNA"/>
</dbReference>
<evidence type="ECO:0000313" key="5">
    <source>
        <dbReference type="Proteomes" id="UP000008467"/>
    </source>
</evidence>
<keyword evidence="2" id="KW-0012">Acyltransferase</keyword>
<evidence type="ECO:0000256" key="1">
    <source>
        <dbReference type="ARBA" id="ARBA00022679"/>
    </source>
</evidence>
<keyword evidence="5" id="KW-1185">Reference proteome</keyword>
<dbReference type="AlphaFoldDB" id="F2JRZ4"/>
<name>F2JRZ4_CELLD</name>
<dbReference type="InterPro" id="IPR000182">
    <property type="entry name" value="GNAT_dom"/>
</dbReference>
<evidence type="ECO:0000259" key="3">
    <source>
        <dbReference type="PROSITE" id="PS51186"/>
    </source>
</evidence>
<organism evidence="4 5">
    <name type="scientific">Cellulosilyticum lentocellum (strain ATCC 49066 / DSM 5427 / NCIMB 11756 / RHM5)</name>
    <name type="common">Clostridium lentocellum</name>
    <dbReference type="NCBI Taxonomy" id="642492"/>
    <lineage>
        <taxon>Bacteria</taxon>
        <taxon>Bacillati</taxon>
        <taxon>Bacillota</taxon>
        <taxon>Clostridia</taxon>
        <taxon>Lachnospirales</taxon>
        <taxon>Cellulosilyticaceae</taxon>
        <taxon>Cellulosilyticum</taxon>
    </lineage>
</organism>
<gene>
    <name evidence="4" type="ordered locus">Clole_1078</name>
</gene>
<accession>F2JRZ4</accession>
<dbReference type="Gene3D" id="3.40.630.30">
    <property type="match status" value="1"/>
</dbReference>
<dbReference type="PANTHER" id="PTHR43072:SF23">
    <property type="entry name" value="UPF0039 PROTEIN C11D3.02C"/>
    <property type="match status" value="1"/>
</dbReference>
<dbReference type="Pfam" id="PF00583">
    <property type="entry name" value="Acetyltransf_1"/>
    <property type="match status" value="1"/>
</dbReference>
<reference evidence="4 5" key="1">
    <citation type="journal article" date="2011" name="J. Bacteriol.">
        <title>Complete genome sequence of the cellulose-degrading bacterium Cellulosilyticum lentocellum.</title>
        <authorList>
            <consortium name="US DOE Joint Genome Institute"/>
            <person name="Miller D.A."/>
            <person name="Suen G."/>
            <person name="Bruce D."/>
            <person name="Copeland A."/>
            <person name="Cheng J.F."/>
            <person name="Detter C."/>
            <person name="Goodwin L.A."/>
            <person name="Han C.S."/>
            <person name="Hauser L.J."/>
            <person name="Land M.L."/>
            <person name="Lapidus A."/>
            <person name="Lucas S."/>
            <person name="Meincke L."/>
            <person name="Pitluck S."/>
            <person name="Tapia R."/>
            <person name="Teshima H."/>
            <person name="Woyke T."/>
            <person name="Fox B.G."/>
            <person name="Angert E.R."/>
            <person name="Currie C.R."/>
        </authorList>
    </citation>
    <scope>NUCLEOTIDE SEQUENCE [LARGE SCALE GENOMIC DNA]</scope>
    <source>
        <strain evidence="5">ATCC 49066 / DSM 5427 / NCIMB 11756 / RHM5</strain>
    </source>
</reference>
<dbReference type="Proteomes" id="UP000008467">
    <property type="component" value="Chromosome"/>
</dbReference>
<dbReference type="PANTHER" id="PTHR43072">
    <property type="entry name" value="N-ACETYLTRANSFERASE"/>
    <property type="match status" value="1"/>
</dbReference>
<protein>
    <submittedName>
        <fullName evidence="4">GCN5-related N-acetyltransferase</fullName>
    </submittedName>
</protein>
<dbReference type="eggNOG" id="COG1247">
    <property type="taxonomic scope" value="Bacteria"/>
</dbReference>
<sequence length="165" mass="19245">MSNYKFEKITEEHVEAVREIYLYYINNSTATFHKKEITTQEMSELVLFKNPKYESYIIKAEEDICGYVILTQYKTREAFDKTAEVTIYLKNGYEGKGIGKKAITFIEERAKEKEFHTLVALICGENTGSIALFEKCGYIKCAHYKEVGNKFNRWLDLLSYQKIIG</sequence>
<dbReference type="HOGENOM" id="CLU_013985_4_3_9"/>
<dbReference type="SUPFAM" id="SSF55729">
    <property type="entry name" value="Acyl-CoA N-acyltransferases (Nat)"/>
    <property type="match status" value="1"/>
</dbReference>
<keyword evidence="1 4" id="KW-0808">Transferase</keyword>
<dbReference type="InterPro" id="IPR016181">
    <property type="entry name" value="Acyl_CoA_acyltransferase"/>
</dbReference>
<proteinExistence type="predicted"/>
<evidence type="ECO:0000313" key="4">
    <source>
        <dbReference type="EMBL" id="ADZ82808.1"/>
    </source>
</evidence>
<dbReference type="GO" id="GO:0016747">
    <property type="term" value="F:acyltransferase activity, transferring groups other than amino-acyl groups"/>
    <property type="evidence" value="ECO:0007669"/>
    <property type="project" value="InterPro"/>
</dbReference>
<dbReference type="CDD" id="cd04301">
    <property type="entry name" value="NAT_SF"/>
    <property type="match status" value="1"/>
</dbReference>